<dbReference type="AlphaFoldDB" id="A0A540VE01"/>
<dbReference type="InterPro" id="IPR007055">
    <property type="entry name" value="BON_dom"/>
</dbReference>
<proteinExistence type="predicted"/>
<dbReference type="Proteomes" id="UP000317371">
    <property type="component" value="Unassembled WGS sequence"/>
</dbReference>
<dbReference type="Pfam" id="PF04972">
    <property type="entry name" value="BON"/>
    <property type="match status" value="1"/>
</dbReference>
<reference evidence="3 4" key="1">
    <citation type="submission" date="2019-06" db="EMBL/GenBank/DDBJ databases">
        <title>Genome sequence of Litorilinea aerophila BAA-2444.</title>
        <authorList>
            <person name="Maclea K.S."/>
            <person name="Maurais E.G."/>
            <person name="Iannazzi L.C."/>
        </authorList>
    </citation>
    <scope>NUCLEOTIDE SEQUENCE [LARGE SCALE GENOMIC DNA]</scope>
    <source>
        <strain evidence="3 4">ATCC BAA-2444</strain>
    </source>
</reference>
<feature type="region of interest" description="Disordered" evidence="1">
    <location>
        <begin position="108"/>
        <end position="137"/>
    </location>
</feature>
<dbReference type="InParanoid" id="A0A540VE01"/>
<organism evidence="3 4">
    <name type="scientific">Litorilinea aerophila</name>
    <dbReference type="NCBI Taxonomy" id="1204385"/>
    <lineage>
        <taxon>Bacteria</taxon>
        <taxon>Bacillati</taxon>
        <taxon>Chloroflexota</taxon>
        <taxon>Caldilineae</taxon>
        <taxon>Caldilineales</taxon>
        <taxon>Caldilineaceae</taxon>
        <taxon>Litorilinea</taxon>
    </lineage>
</organism>
<evidence type="ECO:0000313" key="3">
    <source>
        <dbReference type="EMBL" id="TQE95000.1"/>
    </source>
</evidence>
<accession>A0A540VE01</accession>
<evidence type="ECO:0000256" key="1">
    <source>
        <dbReference type="SAM" id="MobiDB-lite"/>
    </source>
</evidence>
<comment type="caution">
    <text evidence="3">The sequence shown here is derived from an EMBL/GenBank/DDBJ whole genome shotgun (WGS) entry which is preliminary data.</text>
</comment>
<evidence type="ECO:0000313" key="4">
    <source>
        <dbReference type="Proteomes" id="UP000317371"/>
    </source>
</evidence>
<evidence type="ECO:0000259" key="2">
    <source>
        <dbReference type="PROSITE" id="PS50914"/>
    </source>
</evidence>
<name>A0A540VE01_9CHLR</name>
<protein>
    <submittedName>
        <fullName evidence="3">BON domain-containing protein</fullName>
    </submittedName>
</protein>
<dbReference type="EMBL" id="VIGC01000018">
    <property type="protein sequence ID" value="TQE95000.1"/>
    <property type="molecule type" value="Genomic_DNA"/>
</dbReference>
<dbReference type="PROSITE" id="PS50914">
    <property type="entry name" value="BON"/>
    <property type="match status" value="1"/>
</dbReference>
<sequence length="137" mass="14639">MYKQFISAFLTPLCHSSSTRDEGFSKTGVATMVRVGHGASDLATAWRVRDALAAHPLLGGATAQIQIVASRDSITLEGWAVDERVRALAVQLALRAAGRRPVYPHLRIGRAHDGRPTNGQSPTGVAGQAARSWPGER</sequence>
<keyword evidence="4" id="KW-1185">Reference proteome</keyword>
<gene>
    <name evidence="3" type="ORF">FKZ61_14430</name>
</gene>
<feature type="domain" description="BON" evidence="2">
    <location>
        <begin position="40"/>
        <end position="110"/>
    </location>
</feature>